<sequence>MVKDLDGKVGLILGGSSGLGFASAQKLAAHGMRLIIVYRASRIQVNTIQARFDTLEHAAQHLYINADATSSIKLPSIIEQVTAFLDKRKIYLLLHSISKGNLKPMTGDNPLNVGDFEQTVHSMGISLYEWSQALISKELIANPARIISFTSEGNQRPMPGYAAVSAAKATLEAITRNMALEFARHGITTNCIQAGVTDTESLQRIPNYEQLKAHSLERNPMNRLTQPEDVANVVYVLCRPESDFINGTIIKVDGGESLI</sequence>
<dbReference type="KEGG" id="noj:EJ995_09005"/>
<name>A0A3S9MYV5_9FLAO</name>
<reference evidence="3 4" key="1">
    <citation type="submission" date="2018-12" db="EMBL/GenBank/DDBJ databases">
        <title>Complete genome of Nonlabens sp. MJ115.</title>
        <authorList>
            <person name="Choi H.S."/>
            <person name="Jung J."/>
        </authorList>
    </citation>
    <scope>NUCLEOTIDE SEQUENCE [LARGE SCALE GENOMIC DNA]</scope>
    <source>
        <strain evidence="3 4">MJ115</strain>
    </source>
</reference>
<dbReference type="Proteomes" id="UP000279600">
    <property type="component" value="Chromosome"/>
</dbReference>
<dbReference type="EMBL" id="CP034549">
    <property type="protein sequence ID" value="AZQ44370.1"/>
    <property type="molecule type" value="Genomic_DNA"/>
</dbReference>
<dbReference type="PANTHER" id="PTHR43477">
    <property type="entry name" value="DIHYDROANTICAPSIN 7-DEHYDROGENASE"/>
    <property type="match status" value="1"/>
</dbReference>
<evidence type="ECO:0000256" key="1">
    <source>
        <dbReference type="ARBA" id="ARBA00006484"/>
    </source>
</evidence>
<dbReference type="Pfam" id="PF13561">
    <property type="entry name" value="adh_short_C2"/>
    <property type="match status" value="1"/>
</dbReference>
<dbReference type="OrthoDB" id="9803333at2"/>
<evidence type="ECO:0000313" key="3">
    <source>
        <dbReference type="EMBL" id="AZQ44370.1"/>
    </source>
</evidence>
<evidence type="ECO:0000313" key="4">
    <source>
        <dbReference type="Proteomes" id="UP000279600"/>
    </source>
</evidence>
<evidence type="ECO:0000256" key="2">
    <source>
        <dbReference type="ARBA" id="ARBA00023002"/>
    </source>
</evidence>
<keyword evidence="2" id="KW-0560">Oxidoreductase</keyword>
<dbReference type="InterPro" id="IPR002347">
    <property type="entry name" value="SDR_fam"/>
</dbReference>
<dbReference type="SUPFAM" id="SSF51735">
    <property type="entry name" value="NAD(P)-binding Rossmann-fold domains"/>
    <property type="match status" value="1"/>
</dbReference>
<dbReference type="InterPro" id="IPR051122">
    <property type="entry name" value="SDR_DHRS6-like"/>
</dbReference>
<gene>
    <name evidence="3" type="ORF">EJ995_09005</name>
</gene>
<dbReference type="AlphaFoldDB" id="A0A3S9MYV5"/>
<dbReference type="PANTHER" id="PTHR43477:SF1">
    <property type="entry name" value="DIHYDROANTICAPSIN 7-DEHYDROGENASE"/>
    <property type="match status" value="1"/>
</dbReference>
<dbReference type="InterPro" id="IPR036291">
    <property type="entry name" value="NAD(P)-bd_dom_sf"/>
</dbReference>
<dbReference type="Gene3D" id="3.40.50.720">
    <property type="entry name" value="NAD(P)-binding Rossmann-like Domain"/>
    <property type="match status" value="1"/>
</dbReference>
<dbReference type="GO" id="GO:0016491">
    <property type="term" value="F:oxidoreductase activity"/>
    <property type="evidence" value="ECO:0007669"/>
    <property type="project" value="UniProtKB-KW"/>
</dbReference>
<accession>A0A3S9MYV5</accession>
<keyword evidence="4" id="KW-1185">Reference proteome</keyword>
<proteinExistence type="inferred from homology"/>
<comment type="similarity">
    <text evidence="1">Belongs to the short-chain dehydrogenases/reductases (SDR) family.</text>
</comment>
<organism evidence="3 4">
    <name type="scientific">Nonlabens ponticola</name>
    <dbReference type="NCBI Taxonomy" id="2496866"/>
    <lineage>
        <taxon>Bacteria</taxon>
        <taxon>Pseudomonadati</taxon>
        <taxon>Bacteroidota</taxon>
        <taxon>Flavobacteriia</taxon>
        <taxon>Flavobacteriales</taxon>
        <taxon>Flavobacteriaceae</taxon>
        <taxon>Nonlabens</taxon>
    </lineage>
</organism>
<protein>
    <submittedName>
        <fullName evidence="3">SDR family oxidoreductase</fullName>
    </submittedName>
</protein>
<dbReference type="RefSeq" id="WP_126447742.1">
    <property type="nucleotide sequence ID" value="NZ_CP034549.1"/>
</dbReference>
<dbReference type="PRINTS" id="PR00081">
    <property type="entry name" value="GDHRDH"/>
</dbReference>